<proteinExistence type="predicted"/>
<dbReference type="WBParaSite" id="GPUH_0002250001-mRNA-1">
    <property type="protein sequence ID" value="GPUH_0002250001-mRNA-1"/>
    <property type="gene ID" value="GPUH_0002250001"/>
</dbReference>
<dbReference type="Proteomes" id="UP000271098">
    <property type="component" value="Unassembled WGS sequence"/>
</dbReference>
<keyword evidence="3" id="KW-1185">Reference proteome</keyword>
<feature type="compositionally biased region" description="Polar residues" evidence="1">
    <location>
        <begin position="89"/>
        <end position="101"/>
    </location>
</feature>
<evidence type="ECO:0000313" key="4">
    <source>
        <dbReference type="WBParaSite" id="GPUH_0002250001-mRNA-1"/>
    </source>
</evidence>
<evidence type="ECO:0000256" key="1">
    <source>
        <dbReference type="SAM" id="MobiDB-lite"/>
    </source>
</evidence>
<reference evidence="4" key="1">
    <citation type="submission" date="2016-06" db="UniProtKB">
        <authorList>
            <consortium name="WormBaseParasite"/>
        </authorList>
    </citation>
    <scope>IDENTIFICATION</scope>
</reference>
<evidence type="ECO:0000313" key="2">
    <source>
        <dbReference type="EMBL" id="VDN40085.1"/>
    </source>
</evidence>
<gene>
    <name evidence="2" type="ORF">GPUH_LOCUS22473</name>
</gene>
<feature type="compositionally biased region" description="Polar residues" evidence="1">
    <location>
        <begin position="108"/>
        <end position="131"/>
    </location>
</feature>
<accession>A0A183END2</accession>
<feature type="region of interest" description="Disordered" evidence="1">
    <location>
        <begin position="81"/>
        <end position="131"/>
    </location>
</feature>
<reference evidence="2 3" key="2">
    <citation type="submission" date="2018-11" db="EMBL/GenBank/DDBJ databases">
        <authorList>
            <consortium name="Pathogen Informatics"/>
        </authorList>
    </citation>
    <scope>NUCLEOTIDE SEQUENCE [LARGE SCALE GENOMIC DNA]</scope>
</reference>
<organism evidence="4">
    <name type="scientific">Gongylonema pulchrum</name>
    <dbReference type="NCBI Taxonomy" id="637853"/>
    <lineage>
        <taxon>Eukaryota</taxon>
        <taxon>Metazoa</taxon>
        <taxon>Ecdysozoa</taxon>
        <taxon>Nematoda</taxon>
        <taxon>Chromadorea</taxon>
        <taxon>Rhabditida</taxon>
        <taxon>Spirurina</taxon>
        <taxon>Spiruromorpha</taxon>
        <taxon>Spiruroidea</taxon>
        <taxon>Gongylonematidae</taxon>
        <taxon>Gongylonema</taxon>
    </lineage>
</organism>
<dbReference type="AlphaFoldDB" id="A0A183END2"/>
<evidence type="ECO:0000313" key="3">
    <source>
        <dbReference type="Proteomes" id="UP000271098"/>
    </source>
</evidence>
<name>A0A183END2_9BILA</name>
<dbReference type="EMBL" id="UYRT01095179">
    <property type="protein sequence ID" value="VDN40085.1"/>
    <property type="molecule type" value="Genomic_DNA"/>
</dbReference>
<feature type="region of interest" description="Disordered" evidence="1">
    <location>
        <begin position="1"/>
        <end position="23"/>
    </location>
</feature>
<sequence>KCTNSRQRRAKRQRRREETKAVEAAQPVISLLDDVTNAINRMEKERKLKEGVPDDCENATMLSFTDTIGNDRDMESVTVKEEIPPPHQADSSLRDSPQGVSESADVASATNSALKKSSTKSGTAVTKKSMSSHCHQQITSASLQSTAVTVTSPPRFVAEAACDKTFFVGTPKRISKQRNLEIRCVSGAGKDIVKGCNQEPAVFGADFSKSDAIKKQLLKAKTGDVSLLFPKLLNLNDLEHGENMLFFCEFSLRTYLC</sequence>
<protein>
    <submittedName>
        <fullName evidence="4">B3 domain-containing protein</fullName>
    </submittedName>
</protein>
<feature type="compositionally biased region" description="Basic residues" evidence="1">
    <location>
        <begin position="1"/>
        <end position="14"/>
    </location>
</feature>